<dbReference type="Proteomes" id="UP001488838">
    <property type="component" value="Unassembled WGS sequence"/>
</dbReference>
<gene>
    <name evidence="3" type="ORF">U0070_016129</name>
</gene>
<dbReference type="InterPro" id="IPR039782">
    <property type="entry name" value="VPS13B"/>
</dbReference>
<proteinExistence type="predicted"/>
<feature type="domain" description="VPS13-like middle region" evidence="2">
    <location>
        <begin position="31"/>
        <end position="160"/>
    </location>
</feature>
<name>A0AAW0IDP8_MYOGA</name>
<dbReference type="EMBL" id="JBBHLL010000148">
    <property type="protein sequence ID" value="KAK7812659.1"/>
    <property type="molecule type" value="Genomic_DNA"/>
</dbReference>
<accession>A0AAW0IDP8</accession>
<keyword evidence="4" id="KW-1185">Reference proteome</keyword>
<dbReference type="PANTHER" id="PTHR12517:SF0">
    <property type="entry name" value="INTERMEMBRANE LIPID TRANSFER PROTEIN VPS13B"/>
    <property type="match status" value="1"/>
</dbReference>
<feature type="region of interest" description="Disordered" evidence="1">
    <location>
        <begin position="62"/>
        <end position="87"/>
    </location>
</feature>
<reference evidence="3 4" key="1">
    <citation type="journal article" date="2023" name="bioRxiv">
        <title>Conserved and derived expression patterns and positive selection on dental genes reveal complex evolutionary context of ever-growing rodent molars.</title>
        <authorList>
            <person name="Calamari Z.T."/>
            <person name="Song A."/>
            <person name="Cohen E."/>
            <person name="Akter M."/>
            <person name="Roy R.D."/>
            <person name="Hallikas O."/>
            <person name="Christensen M.M."/>
            <person name="Li P."/>
            <person name="Marangoni P."/>
            <person name="Jernvall J."/>
            <person name="Klein O.D."/>
        </authorList>
    </citation>
    <scope>NUCLEOTIDE SEQUENCE [LARGE SCALE GENOMIC DNA]</scope>
    <source>
        <strain evidence="3">V071</strain>
    </source>
</reference>
<dbReference type="PANTHER" id="PTHR12517">
    <property type="entry name" value="VACUOLAR PROTEIN SORTING-ASSOCIATED PROTEIN 13B"/>
    <property type="match status" value="1"/>
</dbReference>
<evidence type="ECO:0000313" key="3">
    <source>
        <dbReference type="EMBL" id="KAK7812659.1"/>
    </source>
</evidence>
<sequence>MDLVKSHLMFAMREEIEYRSVGQGLAAVIRVFWGQEHLNCLSLLHELFSGYLQEEGSFEVPVPESAPQLPSPVDKTQALKSEPSSDDLRTGAFQYLQDAEPLKLPGAYEVLFCSETDESPGMMLWRYPEPRVLTLVRITPVPFNTTEDPDISTADLGDVLQGTGGTSKVSSVVVDSGGRQSYAEDISALVPSSLPLVQLKNRDN</sequence>
<dbReference type="Pfam" id="PF25033">
    <property type="entry name" value="VPS13_M"/>
    <property type="match status" value="1"/>
</dbReference>
<evidence type="ECO:0000256" key="1">
    <source>
        <dbReference type="SAM" id="MobiDB-lite"/>
    </source>
</evidence>
<evidence type="ECO:0000313" key="4">
    <source>
        <dbReference type="Proteomes" id="UP001488838"/>
    </source>
</evidence>
<dbReference type="SUPFAM" id="SSF58026">
    <property type="entry name" value="Delta-sleep-inducing peptide immunoreactive peptide"/>
    <property type="match status" value="1"/>
</dbReference>
<dbReference type="Gene3D" id="1.20.5.490">
    <property type="entry name" value="Single helix bin"/>
    <property type="match status" value="1"/>
</dbReference>
<dbReference type="InterPro" id="IPR056747">
    <property type="entry name" value="VPS13-like_M"/>
</dbReference>
<evidence type="ECO:0000259" key="2">
    <source>
        <dbReference type="Pfam" id="PF25033"/>
    </source>
</evidence>
<protein>
    <recommendedName>
        <fullName evidence="2">VPS13-like middle region domain-containing protein</fullName>
    </recommendedName>
</protein>
<comment type="caution">
    <text evidence="3">The sequence shown here is derived from an EMBL/GenBank/DDBJ whole genome shotgun (WGS) entry which is preliminary data.</text>
</comment>
<dbReference type="AlphaFoldDB" id="A0AAW0IDP8"/>
<organism evidence="3 4">
    <name type="scientific">Myodes glareolus</name>
    <name type="common">Bank vole</name>
    <name type="synonym">Clethrionomys glareolus</name>
    <dbReference type="NCBI Taxonomy" id="447135"/>
    <lineage>
        <taxon>Eukaryota</taxon>
        <taxon>Metazoa</taxon>
        <taxon>Chordata</taxon>
        <taxon>Craniata</taxon>
        <taxon>Vertebrata</taxon>
        <taxon>Euteleostomi</taxon>
        <taxon>Mammalia</taxon>
        <taxon>Eutheria</taxon>
        <taxon>Euarchontoglires</taxon>
        <taxon>Glires</taxon>
        <taxon>Rodentia</taxon>
        <taxon>Myomorpha</taxon>
        <taxon>Muroidea</taxon>
        <taxon>Cricetidae</taxon>
        <taxon>Arvicolinae</taxon>
        <taxon>Myodes</taxon>
    </lineage>
</organism>